<evidence type="ECO:0000256" key="1">
    <source>
        <dbReference type="ARBA" id="ARBA00004442"/>
    </source>
</evidence>
<evidence type="ECO:0000313" key="7">
    <source>
        <dbReference type="EMBL" id="RCU52450.1"/>
    </source>
</evidence>
<evidence type="ECO:0000256" key="2">
    <source>
        <dbReference type="ARBA" id="ARBA00005722"/>
    </source>
</evidence>
<reference evidence="7 8" key="1">
    <citation type="submission" date="2018-07" db="EMBL/GenBank/DDBJ databases">
        <title>Corallincola holothuriorum sp. nov., a new facultative anaerobe isolated from sea cucumber Apostichopus japonicus.</title>
        <authorList>
            <person name="Xia H."/>
        </authorList>
    </citation>
    <scope>NUCLEOTIDE SEQUENCE [LARGE SCALE GENOMIC DNA]</scope>
    <source>
        <strain evidence="7 8">C4</strain>
    </source>
</reference>
<dbReference type="Proteomes" id="UP000252558">
    <property type="component" value="Unassembled WGS sequence"/>
</dbReference>
<dbReference type="PANTHER" id="PTHR38776:SF1">
    <property type="entry name" value="MLTA-INTERACTING PROTEIN-RELATED"/>
    <property type="match status" value="1"/>
</dbReference>
<sequence length="259" mass="28340">MKVNFAAIAITAVVGTTPVFAGIETISDGIPAANSSLKVGVGVANSSNAYRGYDDRQSAIPLIQYDSENFYMDGLEIGYKAWEEQNHRVSLFLGAGGEEFDASKSNHLKSFDDRDMSIMAGTRYRYMDSWGILDAKIAFDVSDKSDGTVASIGYGYPIQVSDRLTIMPRGFAKWMNNDYANYYYGVSDNEAQSIGASAYAPGSSYKYGVELAGAYRINNAWELSAGARLQMLDSNIKDSPMISGDNETVIFTGVSYKFW</sequence>
<feature type="chain" id="PRO_5016795174" evidence="6">
    <location>
        <begin position="22"/>
        <end position="259"/>
    </location>
</feature>
<accession>A0A368NQS6</accession>
<comment type="caution">
    <text evidence="7">The sequence shown here is derived from an EMBL/GenBank/DDBJ whole genome shotgun (WGS) entry which is preliminary data.</text>
</comment>
<evidence type="ECO:0000256" key="3">
    <source>
        <dbReference type="ARBA" id="ARBA00022729"/>
    </source>
</evidence>
<feature type="signal peptide" evidence="6">
    <location>
        <begin position="1"/>
        <end position="21"/>
    </location>
</feature>
<dbReference type="GO" id="GO:0009279">
    <property type="term" value="C:cell outer membrane"/>
    <property type="evidence" value="ECO:0007669"/>
    <property type="project" value="UniProtKB-SubCell"/>
</dbReference>
<keyword evidence="5" id="KW-0998">Cell outer membrane</keyword>
<evidence type="ECO:0000256" key="5">
    <source>
        <dbReference type="ARBA" id="ARBA00023237"/>
    </source>
</evidence>
<dbReference type="Pfam" id="PF06629">
    <property type="entry name" value="MipA"/>
    <property type="match status" value="1"/>
</dbReference>
<organism evidence="7 8">
    <name type="scientific">Corallincola holothuriorum</name>
    <dbReference type="NCBI Taxonomy" id="2282215"/>
    <lineage>
        <taxon>Bacteria</taxon>
        <taxon>Pseudomonadati</taxon>
        <taxon>Pseudomonadota</taxon>
        <taxon>Gammaproteobacteria</taxon>
        <taxon>Alteromonadales</taxon>
        <taxon>Psychromonadaceae</taxon>
        <taxon>Corallincola</taxon>
    </lineage>
</organism>
<dbReference type="AlphaFoldDB" id="A0A368NQS6"/>
<evidence type="ECO:0000256" key="4">
    <source>
        <dbReference type="ARBA" id="ARBA00023136"/>
    </source>
</evidence>
<protein>
    <submittedName>
        <fullName evidence="7">MipA/OmpV family protein</fullName>
    </submittedName>
</protein>
<proteinExistence type="inferred from homology"/>
<dbReference type="EMBL" id="QPID01000001">
    <property type="protein sequence ID" value="RCU52450.1"/>
    <property type="molecule type" value="Genomic_DNA"/>
</dbReference>
<keyword evidence="3 6" id="KW-0732">Signal</keyword>
<evidence type="ECO:0000313" key="8">
    <source>
        <dbReference type="Proteomes" id="UP000252558"/>
    </source>
</evidence>
<dbReference type="InterPro" id="IPR010583">
    <property type="entry name" value="MipA"/>
</dbReference>
<name>A0A368NQS6_9GAMM</name>
<comment type="subcellular location">
    <subcellularLocation>
        <location evidence="1">Cell outer membrane</location>
    </subcellularLocation>
</comment>
<dbReference type="PANTHER" id="PTHR38776">
    <property type="entry name" value="MLTA-INTERACTING PROTEIN-RELATED"/>
    <property type="match status" value="1"/>
</dbReference>
<evidence type="ECO:0000256" key="6">
    <source>
        <dbReference type="SAM" id="SignalP"/>
    </source>
</evidence>
<dbReference type="GO" id="GO:0009252">
    <property type="term" value="P:peptidoglycan biosynthetic process"/>
    <property type="evidence" value="ECO:0007669"/>
    <property type="project" value="TreeGrafter"/>
</dbReference>
<dbReference type="RefSeq" id="WP_114336358.1">
    <property type="nucleotide sequence ID" value="NZ_QPID01000001.1"/>
</dbReference>
<keyword evidence="8" id="KW-1185">Reference proteome</keyword>
<comment type="similarity">
    <text evidence="2">Belongs to the MipA/OmpV family.</text>
</comment>
<gene>
    <name evidence="7" type="ORF">DU002_00315</name>
</gene>
<dbReference type="OrthoDB" id="8562138at2"/>
<keyword evidence="4" id="KW-0472">Membrane</keyword>